<dbReference type="PANTHER" id="PTHR42879:SF2">
    <property type="entry name" value="3-OXOACYL-[ACYL-CARRIER-PROTEIN] REDUCTASE FABG"/>
    <property type="match status" value="1"/>
</dbReference>
<comment type="caution">
    <text evidence="3">The sequence shown here is derived from an EMBL/GenBank/DDBJ whole genome shotgun (WGS) entry which is preliminary data.</text>
</comment>
<evidence type="ECO:0000256" key="1">
    <source>
        <dbReference type="ARBA" id="ARBA00006484"/>
    </source>
</evidence>
<dbReference type="InterPro" id="IPR036291">
    <property type="entry name" value="NAD(P)-bd_dom_sf"/>
</dbReference>
<comment type="similarity">
    <text evidence="1">Belongs to the short-chain dehydrogenases/reductases (SDR) family.</text>
</comment>
<dbReference type="FunFam" id="3.40.50.720:FF:000173">
    <property type="entry name" value="3-oxoacyl-[acyl-carrier protein] reductase"/>
    <property type="match status" value="1"/>
</dbReference>
<keyword evidence="2 3" id="KW-0560">Oxidoreductase</keyword>
<sequence length="241" mass="26174">MEKYALITGASGGIGSAIAEKMVKEGYGVVLHYHQNEASVNEIASRLRFYTNNIIVVQGDLSSKEGVDRFLATLSVPIDVLIYNSGQSLSGLMTDVSDNQIEEMVYLSVTALYRITKFVLPKMIQKKNGNIIVVSSIWGLEGASYEVLYSMVKGAQNTFVKALAKEVALSGVRVNGIAPGAILTNMLADYTEEDVEMMEQEIPMGRIGKPSEIADVVAYLTSNQSSYMTGQILSVDGGWHT</sequence>
<evidence type="ECO:0000313" key="3">
    <source>
        <dbReference type="EMBL" id="KSU89864.1"/>
    </source>
</evidence>
<dbReference type="InterPro" id="IPR050259">
    <property type="entry name" value="SDR"/>
</dbReference>
<dbReference type="PANTHER" id="PTHR42879">
    <property type="entry name" value="3-OXOACYL-(ACYL-CARRIER-PROTEIN) REDUCTASE"/>
    <property type="match status" value="1"/>
</dbReference>
<reference evidence="3 4" key="1">
    <citation type="submission" date="2015-11" db="EMBL/GenBank/DDBJ databases">
        <title>Bacillus caseinolyticus sp nov.</title>
        <authorList>
            <person name="Dastager S.G."/>
            <person name="Mawlankar R."/>
        </authorList>
    </citation>
    <scope>NUCLEOTIDE SEQUENCE [LARGE SCALE GENOMIC DNA]</scope>
    <source>
        <strain evidence="3 4">SGD-V-76</strain>
    </source>
</reference>
<dbReference type="PRINTS" id="PR00081">
    <property type="entry name" value="GDHRDH"/>
</dbReference>
<dbReference type="AlphaFoldDB" id="A0A0V8JSG5"/>
<dbReference type="Pfam" id="PF13561">
    <property type="entry name" value="adh_short_C2"/>
    <property type="match status" value="1"/>
</dbReference>
<gene>
    <name evidence="3" type="primary">fabG</name>
    <name evidence="3" type="ORF">AS180_00425</name>
</gene>
<evidence type="ECO:0000313" key="4">
    <source>
        <dbReference type="Proteomes" id="UP000053681"/>
    </source>
</evidence>
<protein>
    <submittedName>
        <fullName evidence="3">3-ketoacyl-ACP reductase</fullName>
        <ecNumber evidence="3">1.1.1.100</ecNumber>
    </submittedName>
</protein>
<dbReference type="InterPro" id="IPR002347">
    <property type="entry name" value="SDR_fam"/>
</dbReference>
<dbReference type="RefSeq" id="WP_025908591.1">
    <property type="nucleotide sequence ID" value="NZ_KQ758627.1"/>
</dbReference>
<name>A0A0V8JSG5_9BACI</name>
<evidence type="ECO:0000256" key="2">
    <source>
        <dbReference type="ARBA" id="ARBA00023002"/>
    </source>
</evidence>
<dbReference type="Proteomes" id="UP000053681">
    <property type="component" value="Unassembled WGS sequence"/>
</dbReference>
<organism evidence="3 4">
    <name type="scientific">Priestia veravalensis</name>
    <dbReference type="NCBI Taxonomy" id="1414648"/>
    <lineage>
        <taxon>Bacteria</taxon>
        <taxon>Bacillati</taxon>
        <taxon>Bacillota</taxon>
        <taxon>Bacilli</taxon>
        <taxon>Bacillales</taxon>
        <taxon>Bacillaceae</taxon>
        <taxon>Priestia</taxon>
    </lineage>
</organism>
<proteinExistence type="inferred from homology"/>
<dbReference type="Gene3D" id="3.40.50.720">
    <property type="entry name" value="NAD(P)-binding Rossmann-like Domain"/>
    <property type="match status" value="1"/>
</dbReference>
<keyword evidence="4" id="KW-1185">Reference proteome</keyword>
<dbReference type="NCBIfam" id="NF047420">
    <property type="entry name" value="EF_P_mod_YmfI"/>
    <property type="match status" value="1"/>
</dbReference>
<accession>A0A0V8JSG5</accession>
<dbReference type="GO" id="GO:0004316">
    <property type="term" value="F:3-oxoacyl-[acyl-carrier-protein] reductase (NADPH) activity"/>
    <property type="evidence" value="ECO:0007669"/>
    <property type="project" value="UniProtKB-EC"/>
</dbReference>
<dbReference type="SUPFAM" id="SSF51735">
    <property type="entry name" value="NAD(P)-binding Rossmann-fold domains"/>
    <property type="match status" value="1"/>
</dbReference>
<dbReference type="PRINTS" id="PR00080">
    <property type="entry name" value="SDRFAMILY"/>
</dbReference>
<dbReference type="CDD" id="cd05233">
    <property type="entry name" value="SDR_c"/>
    <property type="match status" value="1"/>
</dbReference>
<dbReference type="EC" id="1.1.1.100" evidence="3"/>
<dbReference type="EMBL" id="LNQP01000001">
    <property type="protein sequence ID" value="KSU89864.1"/>
    <property type="molecule type" value="Genomic_DNA"/>
</dbReference>